<accession>A0A645HM43</accession>
<comment type="caution">
    <text evidence="1">The sequence shown here is derived from an EMBL/GenBank/DDBJ whole genome shotgun (WGS) entry which is preliminary data.</text>
</comment>
<sequence length="101" mass="10194">MASSESIPSNDAFIGTPITGSVVIDAITPGKCAAIPAAAIITFIPRVWALLANCSTASGVRCADSAFISNGTSISSKNRAAFSITGKSDVLPIIILITGLI</sequence>
<dbReference type="AlphaFoldDB" id="A0A645HM43"/>
<reference evidence="1" key="1">
    <citation type="submission" date="2019-08" db="EMBL/GenBank/DDBJ databases">
        <authorList>
            <person name="Kucharzyk K."/>
            <person name="Murdoch R.W."/>
            <person name="Higgins S."/>
            <person name="Loffler F."/>
        </authorList>
    </citation>
    <scope>NUCLEOTIDE SEQUENCE</scope>
</reference>
<name>A0A645HM43_9ZZZZ</name>
<proteinExistence type="predicted"/>
<gene>
    <name evidence="1" type="ORF">SDC9_187404</name>
</gene>
<organism evidence="1">
    <name type="scientific">bioreactor metagenome</name>
    <dbReference type="NCBI Taxonomy" id="1076179"/>
    <lineage>
        <taxon>unclassified sequences</taxon>
        <taxon>metagenomes</taxon>
        <taxon>ecological metagenomes</taxon>
    </lineage>
</organism>
<dbReference type="EMBL" id="VSSQ01095948">
    <property type="protein sequence ID" value="MPN39870.1"/>
    <property type="molecule type" value="Genomic_DNA"/>
</dbReference>
<protein>
    <submittedName>
        <fullName evidence="1">Uncharacterized protein</fullName>
    </submittedName>
</protein>
<evidence type="ECO:0000313" key="1">
    <source>
        <dbReference type="EMBL" id="MPN39870.1"/>
    </source>
</evidence>